<evidence type="ECO:0000256" key="3">
    <source>
        <dbReference type="ARBA" id="ARBA00023163"/>
    </source>
</evidence>
<dbReference type="Proteomes" id="UP001596540">
    <property type="component" value="Unassembled WGS sequence"/>
</dbReference>
<dbReference type="Gene3D" id="1.10.260.40">
    <property type="entry name" value="lambda repressor-like DNA-binding domains"/>
    <property type="match status" value="1"/>
</dbReference>
<evidence type="ECO:0000256" key="4">
    <source>
        <dbReference type="SAM" id="MobiDB-lite"/>
    </source>
</evidence>
<dbReference type="PROSITE" id="PS50932">
    <property type="entry name" value="HTH_LACI_2"/>
    <property type="match status" value="1"/>
</dbReference>
<dbReference type="Gene3D" id="3.40.50.2300">
    <property type="match status" value="2"/>
</dbReference>
<comment type="caution">
    <text evidence="6">The sequence shown here is derived from an EMBL/GenBank/DDBJ whole genome shotgun (WGS) entry which is preliminary data.</text>
</comment>
<dbReference type="CDD" id="cd01392">
    <property type="entry name" value="HTH_LacI"/>
    <property type="match status" value="1"/>
</dbReference>
<reference evidence="7" key="1">
    <citation type="journal article" date="2019" name="Int. J. Syst. Evol. Microbiol.">
        <title>The Global Catalogue of Microorganisms (GCM) 10K type strain sequencing project: providing services to taxonomists for standard genome sequencing and annotation.</title>
        <authorList>
            <consortium name="The Broad Institute Genomics Platform"/>
            <consortium name="The Broad Institute Genome Sequencing Center for Infectious Disease"/>
            <person name="Wu L."/>
            <person name="Ma J."/>
        </authorList>
    </citation>
    <scope>NUCLEOTIDE SEQUENCE [LARGE SCALE GENOMIC DNA]</scope>
    <source>
        <strain evidence="7">CGMCC 4.7382</strain>
    </source>
</reference>
<dbReference type="InterPro" id="IPR028082">
    <property type="entry name" value="Peripla_BP_I"/>
</dbReference>
<organism evidence="6 7">
    <name type="scientific">Marinactinospora rubrisoli</name>
    <dbReference type="NCBI Taxonomy" id="2715399"/>
    <lineage>
        <taxon>Bacteria</taxon>
        <taxon>Bacillati</taxon>
        <taxon>Actinomycetota</taxon>
        <taxon>Actinomycetes</taxon>
        <taxon>Streptosporangiales</taxon>
        <taxon>Nocardiopsidaceae</taxon>
        <taxon>Marinactinospora</taxon>
    </lineage>
</organism>
<evidence type="ECO:0000313" key="6">
    <source>
        <dbReference type="EMBL" id="MFC7331142.1"/>
    </source>
</evidence>
<feature type="region of interest" description="Disordered" evidence="4">
    <location>
        <begin position="320"/>
        <end position="355"/>
    </location>
</feature>
<gene>
    <name evidence="6" type="ORF">ACFQRF_25725</name>
</gene>
<dbReference type="SUPFAM" id="SSF47413">
    <property type="entry name" value="lambda repressor-like DNA-binding domains"/>
    <property type="match status" value="1"/>
</dbReference>
<keyword evidence="3" id="KW-0804">Transcription</keyword>
<dbReference type="SUPFAM" id="SSF53822">
    <property type="entry name" value="Periplasmic binding protein-like I"/>
    <property type="match status" value="1"/>
</dbReference>
<dbReference type="EMBL" id="JBHTBH010000016">
    <property type="protein sequence ID" value="MFC7331142.1"/>
    <property type="molecule type" value="Genomic_DNA"/>
</dbReference>
<dbReference type="InterPro" id="IPR000843">
    <property type="entry name" value="HTH_LacI"/>
</dbReference>
<name>A0ABW2KPN0_9ACTN</name>
<protein>
    <submittedName>
        <fullName evidence="6">LacI family DNA-binding transcriptional regulator</fullName>
    </submittedName>
</protein>
<evidence type="ECO:0000256" key="1">
    <source>
        <dbReference type="ARBA" id="ARBA00023015"/>
    </source>
</evidence>
<keyword evidence="2 6" id="KW-0238">DNA-binding</keyword>
<dbReference type="InterPro" id="IPR010982">
    <property type="entry name" value="Lambda_DNA-bd_dom_sf"/>
</dbReference>
<accession>A0ABW2KPN0</accession>
<dbReference type="GO" id="GO:0003677">
    <property type="term" value="F:DNA binding"/>
    <property type="evidence" value="ECO:0007669"/>
    <property type="project" value="UniProtKB-KW"/>
</dbReference>
<sequence length="355" mass="37934">MAQPPEQPRTVTLTSVAAAAGVSRQTVSNVLNAPDRVRAATREKVEAVIRELGYRPNRLARSLRTRASRMLGYCVQPRGDGNVVLDRFLHAVTESAAERGYHVLLFSAPPGDAGLPAYADLLAQQTVDGFVLSDTFMGDPRQEWLAERDVPFAAFGRSWSEPEHGGWVDVDGAAGTRDAVDHLHEQGHRRIGFIGWRPGSGVGDDRRAGWERACAAHGLGPQPSAAAENNEVRDGAAAARRLLDLPEPPTALVCVSDMIAIGCLGVLAERGLRPGRDVAVVGFDDLPAAALPGIDLTTLSQPLGEIGREVVGLVLDQLGDRAPAPGRPPHRVLRPSLVVRASSTPFPRSQEARNP</sequence>
<evidence type="ECO:0000259" key="5">
    <source>
        <dbReference type="PROSITE" id="PS50932"/>
    </source>
</evidence>
<dbReference type="Pfam" id="PF13377">
    <property type="entry name" value="Peripla_BP_3"/>
    <property type="match status" value="1"/>
</dbReference>
<evidence type="ECO:0000256" key="2">
    <source>
        <dbReference type="ARBA" id="ARBA00023125"/>
    </source>
</evidence>
<keyword evidence="7" id="KW-1185">Reference proteome</keyword>
<dbReference type="RefSeq" id="WP_379873789.1">
    <property type="nucleotide sequence ID" value="NZ_JBHTBH010000016.1"/>
</dbReference>
<feature type="domain" description="HTH lacI-type" evidence="5">
    <location>
        <begin position="11"/>
        <end position="65"/>
    </location>
</feature>
<dbReference type="InterPro" id="IPR046335">
    <property type="entry name" value="LacI/GalR-like_sensor"/>
</dbReference>
<proteinExistence type="predicted"/>
<dbReference type="PANTHER" id="PTHR30146">
    <property type="entry name" value="LACI-RELATED TRANSCRIPTIONAL REPRESSOR"/>
    <property type="match status" value="1"/>
</dbReference>
<dbReference type="SMART" id="SM00354">
    <property type="entry name" value="HTH_LACI"/>
    <property type="match status" value="1"/>
</dbReference>
<keyword evidence="1" id="KW-0805">Transcription regulation</keyword>
<dbReference type="Pfam" id="PF00356">
    <property type="entry name" value="LacI"/>
    <property type="match status" value="1"/>
</dbReference>
<dbReference type="PANTHER" id="PTHR30146:SF109">
    <property type="entry name" value="HTH-TYPE TRANSCRIPTIONAL REGULATOR GALS"/>
    <property type="match status" value="1"/>
</dbReference>
<evidence type="ECO:0000313" key="7">
    <source>
        <dbReference type="Proteomes" id="UP001596540"/>
    </source>
</evidence>
<dbReference type="CDD" id="cd06292">
    <property type="entry name" value="PBP1_AglR_RafR-like"/>
    <property type="match status" value="1"/>
</dbReference>